<accession>A0ACC4DKE3</accession>
<protein>
    <submittedName>
        <fullName evidence="1">Uncharacterized protein</fullName>
    </submittedName>
</protein>
<sequence length="645" mass="71944">MEKGPLPSLPKIAALRDSFGDNKPPDITRKITACVACRKQKIKCHMTGGKPPCTRCRKRGLSCTVNRSLQMLLEDDITWKHTMTHKLRRLERIIDRMADALDLQDLCALADEEADLPLPRTPFHHQALQGEPHPHDSADREHLWEVTVDPHCEPASIPASCISEVRSPGSAGPPAAATPTLVSKGVLSQEEAEVLFGVYRDRLDHLLYRILGDHTDLASVVASSSLLTAAVCTVAALHSVELGHLYERCYRELRHLVSAHMLSRQHSVDDVRGLCIGAFWLNGPSWALVGAAVRIASEIELHHAIYKALEGDRTAYMRTRLYYLVYVCDHHSSVLYGRPPMSHECESIKAAMEFLDTEHATEDDVRLVTQVKIWSISGQVFDYFGVDVSKPLAPAQLPQLRRFSISLDTWYADWSDRFGPNANVGNYPAKGVGLHFHFAKLYLCSHAFRGVHNVQTGEPRRLSPELEEVANTAVLCASSILGVMTADAEMQSFLNGLPLCFDMMIAFSVVFLLKVATKYPDTVWMDKSKVFDLVTQTVRMLQSVSSNMHDKHLLVSIAKGLDKLVHKLQDPTTPNELHVHGATAQDPVPHPTATVGHPPMQDDMEWVQSISSFDFFNLQTPLPELDSWPLDLEFDEHGHQIVRSG</sequence>
<dbReference type="EMBL" id="JBGNUJ010000008">
    <property type="protein sequence ID" value="KAL3956835.1"/>
    <property type="molecule type" value="Genomic_DNA"/>
</dbReference>
<organism evidence="1 2">
    <name type="scientific">Purpureocillium lilacinum</name>
    <name type="common">Paecilomyces lilacinus</name>
    <dbReference type="NCBI Taxonomy" id="33203"/>
    <lineage>
        <taxon>Eukaryota</taxon>
        <taxon>Fungi</taxon>
        <taxon>Dikarya</taxon>
        <taxon>Ascomycota</taxon>
        <taxon>Pezizomycotina</taxon>
        <taxon>Sordariomycetes</taxon>
        <taxon>Hypocreomycetidae</taxon>
        <taxon>Hypocreales</taxon>
        <taxon>Ophiocordycipitaceae</taxon>
        <taxon>Purpureocillium</taxon>
    </lineage>
</organism>
<proteinExistence type="predicted"/>
<gene>
    <name evidence="1" type="ORF">ACCO45_009681</name>
</gene>
<evidence type="ECO:0000313" key="2">
    <source>
        <dbReference type="Proteomes" id="UP001638806"/>
    </source>
</evidence>
<dbReference type="Proteomes" id="UP001638806">
    <property type="component" value="Unassembled WGS sequence"/>
</dbReference>
<evidence type="ECO:0000313" key="1">
    <source>
        <dbReference type="EMBL" id="KAL3956835.1"/>
    </source>
</evidence>
<keyword evidence="2" id="KW-1185">Reference proteome</keyword>
<reference evidence="1" key="1">
    <citation type="submission" date="2024-12" db="EMBL/GenBank/DDBJ databases">
        <title>Comparative genomics and development of molecular markers within Purpureocillium lilacinum and among Purpureocillium species.</title>
        <authorList>
            <person name="Yeh Z.-Y."/>
            <person name="Ni N.-T."/>
            <person name="Lo P.-H."/>
            <person name="Mushyakhwo K."/>
            <person name="Lin C.-F."/>
            <person name="Nai Y.-S."/>
        </authorList>
    </citation>
    <scope>NUCLEOTIDE SEQUENCE</scope>
    <source>
        <strain evidence="1">NCHU-NPUST-175</strain>
    </source>
</reference>
<name>A0ACC4DKE3_PURLI</name>
<comment type="caution">
    <text evidence="1">The sequence shown here is derived from an EMBL/GenBank/DDBJ whole genome shotgun (WGS) entry which is preliminary data.</text>
</comment>